<evidence type="ECO:0000256" key="6">
    <source>
        <dbReference type="SAM" id="Phobius"/>
    </source>
</evidence>
<feature type="transmembrane region" description="Helical" evidence="6">
    <location>
        <begin position="151"/>
        <end position="173"/>
    </location>
</feature>
<proteinExistence type="predicted"/>
<evidence type="ECO:0000256" key="2">
    <source>
        <dbReference type="ARBA" id="ARBA00022475"/>
    </source>
</evidence>
<evidence type="ECO:0000313" key="8">
    <source>
        <dbReference type="Proteomes" id="UP000229784"/>
    </source>
</evidence>
<keyword evidence="2" id="KW-1003">Cell membrane</keyword>
<accession>A0A2M6XUD7</accession>
<dbReference type="Proteomes" id="UP000229784">
    <property type="component" value="Unassembled WGS sequence"/>
</dbReference>
<feature type="transmembrane region" description="Helical" evidence="6">
    <location>
        <begin position="77"/>
        <end position="104"/>
    </location>
</feature>
<reference evidence="8" key="1">
    <citation type="submission" date="2017-09" db="EMBL/GenBank/DDBJ databases">
        <title>Depth-based differentiation of microbial function through sediment-hosted aquifers and enrichment of novel symbionts in the deep terrestrial subsurface.</title>
        <authorList>
            <person name="Probst A.J."/>
            <person name="Ladd B."/>
            <person name="Jarett J.K."/>
            <person name="Geller-Mcgrath D.E."/>
            <person name="Sieber C.M.K."/>
            <person name="Emerson J.B."/>
            <person name="Anantharaman K."/>
            <person name="Thomas B.C."/>
            <person name="Malmstrom R."/>
            <person name="Stieglmeier M."/>
            <person name="Klingl A."/>
            <person name="Woyke T."/>
            <person name="Ryan C.M."/>
            <person name="Banfield J.F."/>
        </authorList>
    </citation>
    <scope>NUCLEOTIDE SEQUENCE [LARGE SCALE GENOMIC DNA]</scope>
</reference>
<comment type="subcellular location">
    <subcellularLocation>
        <location evidence="1">Cell membrane</location>
        <topology evidence="1">Multi-pass membrane protein</topology>
    </subcellularLocation>
</comment>
<evidence type="ECO:0000256" key="1">
    <source>
        <dbReference type="ARBA" id="ARBA00004651"/>
    </source>
</evidence>
<feature type="transmembrane region" description="Helical" evidence="6">
    <location>
        <begin position="306"/>
        <end position="327"/>
    </location>
</feature>
<evidence type="ECO:0000256" key="5">
    <source>
        <dbReference type="ARBA" id="ARBA00023136"/>
    </source>
</evidence>
<feature type="transmembrane region" description="Helical" evidence="6">
    <location>
        <begin position="235"/>
        <end position="254"/>
    </location>
</feature>
<dbReference type="NCBIfam" id="TIGR00374">
    <property type="entry name" value="flippase-like domain"/>
    <property type="match status" value="1"/>
</dbReference>
<organism evidence="7 8">
    <name type="scientific">bacterium (Candidatus Gribaldobacteria) CG08_land_8_20_14_0_20_39_15</name>
    <dbReference type="NCBI Taxonomy" id="2014273"/>
    <lineage>
        <taxon>Bacteria</taxon>
        <taxon>Candidatus Gribaldobacteria</taxon>
    </lineage>
</organism>
<dbReference type="Pfam" id="PF03706">
    <property type="entry name" value="LPG_synthase_TM"/>
    <property type="match status" value="1"/>
</dbReference>
<name>A0A2M6XUD7_9BACT</name>
<protein>
    <recommendedName>
        <fullName evidence="9">Flippase-like domain-containing protein</fullName>
    </recommendedName>
</protein>
<keyword evidence="4 6" id="KW-1133">Transmembrane helix</keyword>
<evidence type="ECO:0000256" key="4">
    <source>
        <dbReference type="ARBA" id="ARBA00022989"/>
    </source>
</evidence>
<keyword evidence="5 6" id="KW-0472">Membrane</keyword>
<dbReference type="InterPro" id="IPR022791">
    <property type="entry name" value="L-PG_synthase/AglD"/>
</dbReference>
<dbReference type="AlphaFoldDB" id="A0A2M6XUD7"/>
<comment type="caution">
    <text evidence="7">The sequence shown here is derived from an EMBL/GenBank/DDBJ whole genome shotgun (WGS) entry which is preliminary data.</text>
</comment>
<evidence type="ECO:0008006" key="9">
    <source>
        <dbReference type="Google" id="ProtNLM"/>
    </source>
</evidence>
<dbReference type="EMBL" id="PEXQ01000041">
    <property type="protein sequence ID" value="PIU15437.1"/>
    <property type="molecule type" value="Genomic_DNA"/>
</dbReference>
<sequence>MGRLLKSILAVLSGIIIFAVVTVKAGSENLGRAFSLLFDFQGLLLLALTLIAVYFGVCRLKIIFKSFGDNLSTKDLFALWLAGFGIGYLAPFSIVSGDAAKVYFTKKHFNFLTWQRTISTGLIERITDGTIFFVFLFAGLAVFAFKAKTSLYLSAGVLIIISASLGLLLFFYFKRWRRESVIIWFFKKLGLNQSKFFNGQSTDILLRAEKEVFGFCSCSKKYFWQAIGLSIARHLMLFCRAVLLLFFLTGRLGFFEPLAVFGFANLGSISSVPASLGTLDLSVGLAFSGLGLSFRPGTVFSMVWRAVDLLVGLIGIGFSVKFGFNLLERKLLRLFSPRRQ</sequence>
<feature type="transmembrane region" description="Helical" evidence="6">
    <location>
        <begin position="36"/>
        <end position="57"/>
    </location>
</feature>
<evidence type="ECO:0000256" key="3">
    <source>
        <dbReference type="ARBA" id="ARBA00022692"/>
    </source>
</evidence>
<feature type="transmembrane region" description="Helical" evidence="6">
    <location>
        <begin position="6"/>
        <end position="24"/>
    </location>
</feature>
<dbReference type="GO" id="GO:0005886">
    <property type="term" value="C:plasma membrane"/>
    <property type="evidence" value="ECO:0007669"/>
    <property type="project" value="UniProtKB-SubCell"/>
</dbReference>
<gene>
    <name evidence="7" type="ORF">COT20_01650</name>
</gene>
<keyword evidence="3 6" id="KW-0812">Transmembrane</keyword>
<evidence type="ECO:0000313" key="7">
    <source>
        <dbReference type="EMBL" id="PIU15437.1"/>
    </source>
</evidence>